<reference evidence="9 10" key="1">
    <citation type="submission" date="2018-06" db="EMBL/GenBank/DDBJ databases">
        <title>Genomic Encyclopedia of Archaeal and Bacterial Type Strains, Phase II (KMG-II): from individual species to whole genera.</title>
        <authorList>
            <person name="Goeker M."/>
        </authorList>
    </citation>
    <scope>NUCLEOTIDE SEQUENCE [LARGE SCALE GENOMIC DNA]</scope>
    <source>
        <strain evidence="9 10">DSM 23241</strain>
    </source>
</reference>
<comment type="similarity">
    <text evidence="1">Belongs to the sigma-70 factor family. ECF subfamily.</text>
</comment>
<organism evidence="9 10">
    <name type="scientific">Hydrotalea sandarakina</name>
    <dbReference type="NCBI Taxonomy" id="1004304"/>
    <lineage>
        <taxon>Bacteria</taxon>
        <taxon>Pseudomonadati</taxon>
        <taxon>Bacteroidota</taxon>
        <taxon>Chitinophagia</taxon>
        <taxon>Chitinophagales</taxon>
        <taxon>Chitinophagaceae</taxon>
        <taxon>Hydrotalea</taxon>
    </lineage>
</organism>
<evidence type="ECO:0000256" key="4">
    <source>
        <dbReference type="ARBA" id="ARBA00023125"/>
    </source>
</evidence>
<dbReference type="NCBIfam" id="TIGR02937">
    <property type="entry name" value="sigma70-ECF"/>
    <property type="match status" value="1"/>
</dbReference>
<dbReference type="Proteomes" id="UP000249720">
    <property type="component" value="Unassembled WGS sequence"/>
</dbReference>
<dbReference type="GO" id="GO:0003677">
    <property type="term" value="F:DNA binding"/>
    <property type="evidence" value="ECO:0007669"/>
    <property type="project" value="UniProtKB-KW"/>
</dbReference>
<evidence type="ECO:0000259" key="7">
    <source>
        <dbReference type="Pfam" id="PF04542"/>
    </source>
</evidence>
<keyword evidence="10" id="KW-1185">Reference proteome</keyword>
<evidence type="ECO:0000256" key="3">
    <source>
        <dbReference type="ARBA" id="ARBA00023082"/>
    </source>
</evidence>
<dbReference type="Pfam" id="PF08281">
    <property type="entry name" value="Sigma70_r4_2"/>
    <property type="match status" value="1"/>
</dbReference>
<dbReference type="Pfam" id="PF04542">
    <property type="entry name" value="Sigma70_r2"/>
    <property type="match status" value="1"/>
</dbReference>
<evidence type="ECO:0000256" key="1">
    <source>
        <dbReference type="ARBA" id="ARBA00010641"/>
    </source>
</evidence>
<feature type="domain" description="RNA polymerase sigma-70 region 2" evidence="7">
    <location>
        <begin position="30"/>
        <end position="95"/>
    </location>
</feature>
<proteinExistence type="inferred from homology"/>
<dbReference type="SUPFAM" id="SSF88659">
    <property type="entry name" value="Sigma3 and sigma4 domains of RNA polymerase sigma factors"/>
    <property type="match status" value="1"/>
</dbReference>
<dbReference type="GO" id="GO:0016987">
    <property type="term" value="F:sigma factor activity"/>
    <property type="evidence" value="ECO:0007669"/>
    <property type="project" value="UniProtKB-KW"/>
</dbReference>
<dbReference type="PANTHER" id="PTHR43133">
    <property type="entry name" value="RNA POLYMERASE ECF-TYPE SIGMA FACTO"/>
    <property type="match status" value="1"/>
</dbReference>
<dbReference type="InterPro" id="IPR007627">
    <property type="entry name" value="RNA_pol_sigma70_r2"/>
</dbReference>
<dbReference type="GO" id="GO:0006352">
    <property type="term" value="P:DNA-templated transcription initiation"/>
    <property type="evidence" value="ECO:0007669"/>
    <property type="project" value="InterPro"/>
</dbReference>
<dbReference type="InterPro" id="IPR013325">
    <property type="entry name" value="RNA_pol_sigma_r2"/>
</dbReference>
<protein>
    <submittedName>
        <fullName evidence="9">RNA polymerase sigma-70 factor (ECF subfamily)</fullName>
    </submittedName>
</protein>
<name>A0A2W7SGJ8_9BACT</name>
<dbReference type="InterPro" id="IPR013324">
    <property type="entry name" value="RNA_pol_sigma_r3/r4-like"/>
</dbReference>
<gene>
    <name evidence="9" type="ORF">LX80_00524</name>
</gene>
<feature type="coiled-coil region" evidence="6">
    <location>
        <begin position="111"/>
        <end position="141"/>
    </location>
</feature>
<dbReference type="InterPro" id="IPR036388">
    <property type="entry name" value="WH-like_DNA-bd_sf"/>
</dbReference>
<evidence type="ECO:0000256" key="2">
    <source>
        <dbReference type="ARBA" id="ARBA00023015"/>
    </source>
</evidence>
<dbReference type="InterPro" id="IPR013249">
    <property type="entry name" value="RNA_pol_sigma70_r4_t2"/>
</dbReference>
<dbReference type="PANTHER" id="PTHR43133:SF8">
    <property type="entry name" value="RNA POLYMERASE SIGMA FACTOR HI_1459-RELATED"/>
    <property type="match status" value="1"/>
</dbReference>
<accession>A0A2W7SGJ8</accession>
<keyword evidence="2" id="KW-0805">Transcription regulation</keyword>
<comment type="caution">
    <text evidence="9">The sequence shown here is derived from an EMBL/GenBank/DDBJ whole genome shotgun (WGS) entry which is preliminary data.</text>
</comment>
<dbReference type="AlphaFoldDB" id="A0A2W7SGJ8"/>
<keyword evidence="3" id="KW-0731">Sigma factor</keyword>
<evidence type="ECO:0000259" key="8">
    <source>
        <dbReference type="Pfam" id="PF08281"/>
    </source>
</evidence>
<dbReference type="Gene3D" id="1.10.10.10">
    <property type="entry name" value="Winged helix-like DNA-binding domain superfamily/Winged helix DNA-binding domain"/>
    <property type="match status" value="1"/>
</dbReference>
<sequence>MKLNRYQNMNDETLLAYYYADGNTEWIGILLERYTLLLLGTCMKYLKNQEAAKDAVQQIFLKVISELPKYKVQYFKSWIYMIAKNYCLMQLRDKKITYSIENDNAATGLVFENNTDELKEKEKLMNNIELAINDLNVEQKKCIEMFYLEKKSYRLIAQITGYSILQVKSYIQNGKRNLKLLVEKRNNGELNH</sequence>
<dbReference type="EMBL" id="QKZV01000001">
    <property type="protein sequence ID" value="PZX66027.1"/>
    <property type="molecule type" value="Genomic_DNA"/>
</dbReference>
<evidence type="ECO:0000256" key="5">
    <source>
        <dbReference type="ARBA" id="ARBA00023163"/>
    </source>
</evidence>
<dbReference type="Gene3D" id="1.10.1740.10">
    <property type="match status" value="1"/>
</dbReference>
<evidence type="ECO:0000313" key="9">
    <source>
        <dbReference type="EMBL" id="PZX66027.1"/>
    </source>
</evidence>
<dbReference type="SUPFAM" id="SSF88946">
    <property type="entry name" value="Sigma2 domain of RNA polymerase sigma factors"/>
    <property type="match status" value="1"/>
</dbReference>
<keyword evidence="4" id="KW-0238">DNA-binding</keyword>
<keyword evidence="5" id="KW-0804">Transcription</keyword>
<feature type="domain" description="RNA polymerase sigma factor 70 region 4 type 2" evidence="8">
    <location>
        <begin position="127"/>
        <end position="178"/>
    </location>
</feature>
<dbReference type="InterPro" id="IPR014284">
    <property type="entry name" value="RNA_pol_sigma-70_dom"/>
</dbReference>
<dbReference type="InterPro" id="IPR039425">
    <property type="entry name" value="RNA_pol_sigma-70-like"/>
</dbReference>
<keyword evidence="6" id="KW-0175">Coiled coil</keyword>
<evidence type="ECO:0000256" key="6">
    <source>
        <dbReference type="SAM" id="Coils"/>
    </source>
</evidence>
<evidence type="ECO:0000313" key="10">
    <source>
        <dbReference type="Proteomes" id="UP000249720"/>
    </source>
</evidence>